<organism evidence="3 4">
    <name type="scientific">Caerostris extrusa</name>
    <name type="common">Bark spider</name>
    <name type="synonym">Caerostris bankana</name>
    <dbReference type="NCBI Taxonomy" id="172846"/>
    <lineage>
        <taxon>Eukaryota</taxon>
        <taxon>Metazoa</taxon>
        <taxon>Ecdysozoa</taxon>
        <taxon>Arthropoda</taxon>
        <taxon>Chelicerata</taxon>
        <taxon>Arachnida</taxon>
        <taxon>Araneae</taxon>
        <taxon>Araneomorphae</taxon>
        <taxon>Entelegynae</taxon>
        <taxon>Araneoidea</taxon>
        <taxon>Araneidae</taxon>
        <taxon>Caerostris</taxon>
    </lineage>
</organism>
<evidence type="ECO:0000313" key="4">
    <source>
        <dbReference type="Proteomes" id="UP001054945"/>
    </source>
</evidence>
<feature type="region of interest" description="Disordered" evidence="1">
    <location>
        <begin position="76"/>
        <end position="105"/>
    </location>
</feature>
<gene>
    <name evidence="3" type="primary">AVEN_187334_1</name>
    <name evidence="3" type="ORF">CEXT_255981</name>
</gene>
<accession>A0AAV4M5F3</accession>
<dbReference type="AlphaFoldDB" id="A0AAV4M5F3"/>
<dbReference type="EMBL" id="BPLR01001868">
    <property type="protein sequence ID" value="GIX67322.1"/>
    <property type="molecule type" value="Genomic_DNA"/>
</dbReference>
<feature type="signal peptide" evidence="2">
    <location>
        <begin position="1"/>
        <end position="24"/>
    </location>
</feature>
<feature type="compositionally biased region" description="Low complexity" evidence="1">
    <location>
        <begin position="84"/>
        <end position="105"/>
    </location>
</feature>
<sequence>MLRLNSLLAFMCVTLLFLIQIANAKPADVESLEQNHNFERNNKTDKDTEKPTQPQEIERRQDEGFDLLKYFINGGSQQPQEGAVAPQPRQSQQQQPPQQQALSIQQQHQLQQQVLQLQQKRQKEQLQQLQHQQLQQLQQGRAANYPDSSALHQALPISRDGGYGIGVGDEYAASPKEIAINIGGGKPVISIGRILPLLPKIFRALSTGGKVMFGVELGNNFYFGPVGAKP</sequence>
<name>A0AAV4M5F3_CAEEX</name>
<comment type="caution">
    <text evidence="3">The sequence shown here is derived from an EMBL/GenBank/DDBJ whole genome shotgun (WGS) entry which is preliminary data.</text>
</comment>
<feature type="chain" id="PRO_5043685809" evidence="2">
    <location>
        <begin position="25"/>
        <end position="230"/>
    </location>
</feature>
<evidence type="ECO:0000256" key="2">
    <source>
        <dbReference type="SAM" id="SignalP"/>
    </source>
</evidence>
<proteinExistence type="predicted"/>
<evidence type="ECO:0000313" key="3">
    <source>
        <dbReference type="EMBL" id="GIX67322.1"/>
    </source>
</evidence>
<dbReference type="Proteomes" id="UP001054945">
    <property type="component" value="Unassembled WGS sequence"/>
</dbReference>
<keyword evidence="2" id="KW-0732">Signal</keyword>
<feature type="compositionally biased region" description="Basic and acidic residues" evidence="1">
    <location>
        <begin position="36"/>
        <end position="59"/>
    </location>
</feature>
<reference evidence="3 4" key="1">
    <citation type="submission" date="2021-06" db="EMBL/GenBank/DDBJ databases">
        <title>Caerostris extrusa draft genome.</title>
        <authorList>
            <person name="Kono N."/>
            <person name="Arakawa K."/>
        </authorList>
    </citation>
    <scope>NUCLEOTIDE SEQUENCE [LARGE SCALE GENOMIC DNA]</scope>
</reference>
<evidence type="ECO:0000256" key="1">
    <source>
        <dbReference type="SAM" id="MobiDB-lite"/>
    </source>
</evidence>
<keyword evidence="4" id="KW-1185">Reference proteome</keyword>
<protein>
    <submittedName>
        <fullName evidence="3">Uncharacterized protein</fullName>
    </submittedName>
</protein>
<feature type="region of interest" description="Disordered" evidence="1">
    <location>
        <begin position="32"/>
        <end position="59"/>
    </location>
</feature>